<evidence type="ECO:0000256" key="1">
    <source>
        <dbReference type="ARBA" id="ARBA00004606"/>
    </source>
</evidence>
<evidence type="ECO:0000256" key="7">
    <source>
        <dbReference type="ARBA" id="ARBA00022692"/>
    </source>
</evidence>
<keyword evidence="5" id="KW-0328">Glycosyltransferase</keyword>
<evidence type="ECO:0000256" key="4">
    <source>
        <dbReference type="ARBA" id="ARBA00012557"/>
    </source>
</evidence>
<gene>
    <name evidence="14" type="ORF">PVAND_004044</name>
</gene>
<accession>A0A9J6BVX9</accession>
<evidence type="ECO:0000256" key="6">
    <source>
        <dbReference type="ARBA" id="ARBA00022679"/>
    </source>
</evidence>
<dbReference type="GO" id="GO:0016020">
    <property type="term" value="C:membrane"/>
    <property type="evidence" value="ECO:0007669"/>
    <property type="project" value="UniProtKB-SubCell"/>
</dbReference>
<keyword evidence="6" id="KW-0808">Transferase</keyword>
<feature type="transmembrane region" description="Helical" evidence="12">
    <location>
        <begin position="6"/>
        <end position="27"/>
    </location>
</feature>
<dbReference type="EC" id="2.4.1.122" evidence="4"/>
<dbReference type="PANTHER" id="PTHR23033">
    <property type="entry name" value="BETA1,3-GALACTOSYLTRANSFERASE"/>
    <property type="match status" value="1"/>
</dbReference>
<organism evidence="14 15">
    <name type="scientific">Polypedilum vanderplanki</name>
    <name type="common">Sleeping chironomid midge</name>
    <dbReference type="NCBI Taxonomy" id="319348"/>
    <lineage>
        <taxon>Eukaryota</taxon>
        <taxon>Metazoa</taxon>
        <taxon>Ecdysozoa</taxon>
        <taxon>Arthropoda</taxon>
        <taxon>Hexapoda</taxon>
        <taxon>Insecta</taxon>
        <taxon>Pterygota</taxon>
        <taxon>Neoptera</taxon>
        <taxon>Endopterygota</taxon>
        <taxon>Diptera</taxon>
        <taxon>Nematocera</taxon>
        <taxon>Chironomoidea</taxon>
        <taxon>Chironomidae</taxon>
        <taxon>Chironominae</taxon>
        <taxon>Polypedilum</taxon>
        <taxon>Polypedilum</taxon>
    </lineage>
</organism>
<dbReference type="AlphaFoldDB" id="A0A9J6BVX9"/>
<reference evidence="14" key="1">
    <citation type="submission" date="2021-03" db="EMBL/GenBank/DDBJ databases">
        <title>Chromosome level genome of the anhydrobiotic midge Polypedilum vanderplanki.</title>
        <authorList>
            <person name="Yoshida Y."/>
            <person name="Kikawada T."/>
            <person name="Gusev O."/>
        </authorList>
    </citation>
    <scope>NUCLEOTIDE SEQUENCE</scope>
    <source>
        <strain evidence="14">NIAS01</strain>
        <tissue evidence="14">Whole body or cell culture</tissue>
    </source>
</reference>
<evidence type="ECO:0000256" key="11">
    <source>
        <dbReference type="ARBA" id="ARBA00023136"/>
    </source>
</evidence>
<dbReference type="Gene3D" id="3.90.550.50">
    <property type="match status" value="1"/>
</dbReference>
<evidence type="ECO:0000256" key="8">
    <source>
        <dbReference type="ARBA" id="ARBA00022741"/>
    </source>
</evidence>
<name>A0A9J6BVX9_POLVA</name>
<dbReference type="GO" id="GO:0000166">
    <property type="term" value="F:nucleotide binding"/>
    <property type="evidence" value="ECO:0007669"/>
    <property type="project" value="UniProtKB-KW"/>
</dbReference>
<keyword evidence="9" id="KW-0735">Signal-anchor</keyword>
<evidence type="ECO:0000256" key="10">
    <source>
        <dbReference type="ARBA" id="ARBA00022989"/>
    </source>
</evidence>
<evidence type="ECO:0000313" key="14">
    <source>
        <dbReference type="EMBL" id="KAG5674055.1"/>
    </source>
</evidence>
<dbReference type="GO" id="GO:0016263">
    <property type="term" value="F:glycoprotein-N-acetylgalactosamine 3-beta-galactosyltransferase activity"/>
    <property type="evidence" value="ECO:0007669"/>
    <property type="project" value="UniProtKB-EC"/>
</dbReference>
<comment type="similarity">
    <text evidence="3">Belongs to the glycosyltransferase 31 family. Beta3-Gal-T subfamily.</text>
</comment>
<keyword evidence="10 12" id="KW-1133">Transmembrane helix</keyword>
<dbReference type="InterPro" id="IPR003378">
    <property type="entry name" value="Fringe-like_glycosylTrfase"/>
</dbReference>
<keyword evidence="15" id="KW-1185">Reference proteome</keyword>
<keyword evidence="7 12" id="KW-0812">Transmembrane</keyword>
<dbReference type="InterPro" id="IPR026050">
    <property type="entry name" value="C1GALT1/C1GALT1_chp1"/>
</dbReference>
<keyword evidence="8" id="KW-0547">Nucleotide-binding</keyword>
<dbReference type="Pfam" id="PF02434">
    <property type="entry name" value="Fringe"/>
    <property type="match status" value="1"/>
</dbReference>
<protein>
    <recommendedName>
        <fullName evidence="4">N-acetylgalactosaminide beta-1,3-galactosyltransferase</fullName>
        <ecNumber evidence="4">2.4.1.122</ecNumber>
    </recommendedName>
</protein>
<dbReference type="OrthoDB" id="414175at2759"/>
<sequence length="354" mass="41728">MNVSKLNEFFLFFVGLNFGIYLYFTFLPVHKRFLKSKQIKISNNEVTFETTLADQLIESVRIFCYILTHPENHKIKIPHMKSTWAKRCDKLIIFSTEFDINDPDIVALSNLNGRDHLWNKTKYAMKYLYDHHINDADWFVRADDDNYFLIENLRHKLFQYDSRKSIFIGNRYAFPDDRLNEGYMAGGGHVFSKKALTKFVTKLMPNGINCMVEDATYEDVNLGMCFKTHAAFVDALDSKNQKQMFPVGIQIHANKTKDVNYWYWNYTYTEVAQGSLDCCSDLFISKHYVEPEEQHLLEYLVYHVHPFGILKNFTEKIPEKVKMEEVLKKSDIISNSPQFVPHEIEHNFDEDEKI</sequence>
<evidence type="ECO:0000256" key="2">
    <source>
        <dbReference type="ARBA" id="ARBA00004922"/>
    </source>
</evidence>
<evidence type="ECO:0000256" key="12">
    <source>
        <dbReference type="SAM" id="Phobius"/>
    </source>
</evidence>
<comment type="caution">
    <text evidence="14">The sequence shown here is derived from an EMBL/GenBank/DDBJ whole genome shotgun (WGS) entry which is preliminary data.</text>
</comment>
<evidence type="ECO:0000256" key="3">
    <source>
        <dbReference type="ARBA" id="ARBA00006462"/>
    </source>
</evidence>
<feature type="domain" description="Fringe-like glycosyltransferase" evidence="13">
    <location>
        <begin position="59"/>
        <end position="228"/>
    </location>
</feature>
<evidence type="ECO:0000313" key="15">
    <source>
        <dbReference type="Proteomes" id="UP001107558"/>
    </source>
</evidence>
<keyword evidence="11 12" id="KW-0472">Membrane</keyword>
<evidence type="ECO:0000259" key="13">
    <source>
        <dbReference type="Pfam" id="PF02434"/>
    </source>
</evidence>
<dbReference type="EMBL" id="JADBJN010000003">
    <property type="protein sequence ID" value="KAG5674055.1"/>
    <property type="molecule type" value="Genomic_DNA"/>
</dbReference>
<dbReference type="Proteomes" id="UP001107558">
    <property type="component" value="Chromosome 3"/>
</dbReference>
<evidence type="ECO:0000256" key="9">
    <source>
        <dbReference type="ARBA" id="ARBA00022968"/>
    </source>
</evidence>
<comment type="subcellular location">
    <subcellularLocation>
        <location evidence="1">Membrane</location>
        <topology evidence="1">Single-pass type II membrane protein</topology>
    </subcellularLocation>
</comment>
<dbReference type="PANTHER" id="PTHR23033:SF14">
    <property type="entry name" value="GLYCOPROTEIN-N-ACETYLGALACTOSAMINE 3-BETA-GALACTOSYLTRANSFERASE 1-RELATED"/>
    <property type="match status" value="1"/>
</dbReference>
<proteinExistence type="inferred from homology"/>
<evidence type="ECO:0000256" key="5">
    <source>
        <dbReference type="ARBA" id="ARBA00022676"/>
    </source>
</evidence>
<comment type="pathway">
    <text evidence="2">Protein modification; protein glycosylation.</text>
</comment>